<evidence type="ECO:0000313" key="1">
    <source>
        <dbReference type="EMBL" id="JAE29073.1"/>
    </source>
</evidence>
<proteinExistence type="predicted"/>
<name>A0A0A9H870_ARUDO</name>
<dbReference type="EMBL" id="GBRH01168823">
    <property type="protein sequence ID" value="JAE29073.1"/>
    <property type="molecule type" value="Transcribed_RNA"/>
</dbReference>
<accession>A0A0A9H870</accession>
<protein>
    <submittedName>
        <fullName evidence="1">Uncharacterized protein</fullName>
    </submittedName>
</protein>
<reference evidence="1" key="1">
    <citation type="submission" date="2014-09" db="EMBL/GenBank/DDBJ databases">
        <authorList>
            <person name="Magalhaes I.L.F."/>
            <person name="Oliveira U."/>
            <person name="Santos F.R."/>
            <person name="Vidigal T.H.D.A."/>
            <person name="Brescovit A.D."/>
            <person name="Santos A.J."/>
        </authorList>
    </citation>
    <scope>NUCLEOTIDE SEQUENCE</scope>
    <source>
        <tissue evidence="1">Shoot tissue taken approximately 20 cm above the soil surface</tissue>
    </source>
</reference>
<reference evidence="1" key="2">
    <citation type="journal article" date="2015" name="Data Brief">
        <title>Shoot transcriptome of the giant reed, Arundo donax.</title>
        <authorList>
            <person name="Barrero R.A."/>
            <person name="Guerrero F.D."/>
            <person name="Moolhuijzen P."/>
            <person name="Goolsby J.A."/>
            <person name="Tidwell J."/>
            <person name="Bellgard S.E."/>
            <person name="Bellgard M.I."/>
        </authorList>
    </citation>
    <scope>NUCLEOTIDE SEQUENCE</scope>
    <source>
        <tissue evidence="1">Shoot tissue taken approximately 20 cm above the soil surface</tissue>
    </source>
</reference>
<sequence>MFRGGGGAARWPPPPAVWCSSCSNCGGMAM</sequence>
<organism evidence="1">
    <name type="scientific">Arundo donax</name>
    <name type="common">Giant reed</name>
    <name type="synonym">Donax arundinaceus</name>
    <dbReference type="NCBI Taxonomy" id="35708"/>
    <lineage>
        <taxon>Eukaryota</taxon>
        <taxon>Viridiplantae</taxon>
        <taxon>Streptophyta</taxon>
        <taxon>Embryophyta</taxon>
        <taxon>Tracheophyta</taxon>
        <taxon>Spermatophyta</taxon>
        <taxon>Magnoliopsida</taxon>
        <taxon>Liliopsida</taxon>
        <taxon>Poales</taxon>
        <taxon>Poaceae</taxon>
        <taxon>PACMAD clade</taxon>
        <taxon>Arundinoideae</taxon>
        <taxon>Arundineae</taxon>
        <taxon>Arundo</taxon>
    </lineage>
</organism>
<dbReference type="AlphaFoldDB" id="A0A0A9H870"/>